<dbReference type="Pfam" id="PF01095">
    <property type="entry name" value="Pectinesterase"/>
    <property type="match status" value="1"/>
</dbReference>
<evidence type="ECO:0000256" key="1">
    <source>
        <dbReference type="ARBA" id="ARBA00008834"/>
    </source>
</evidence>
<reference evidence="8 9" key="1">
    <citation type="submission" date="2019-03" db="EMBL/GenBank/DDBJ databases">
        <title>Draft genome of Massilia hortus sp. nov., a novel bacterial species of the Oxalobacteraceae family.</title>
        <authorList>
            <person name="Peta V."/>
            <person name="Raths R."/>
            <person name="Bucking H."/>
        </authorList>
    </citation>
    <scope>NUCLEOTIDE SEQUENCE [LARGE SCALE GENOMIC DNA]</scope>
    <source>
        <strain evidence="8 9">ONC3</strain>
    </source>
</reference>
<accession>A0A4Y9SKG6</accession>
<evidence type="ECO:0000259" key="7">
    <source>
        <dbReference type="Pfam" id="PF01095"/>
    </source>
</evidence>
<dbReference type="Gene3D" id="2.160.20.10">
    <property type="entry name" value="Single-stranded right-handed beta-helix, Pectin lyase-like"/>
    <property type="match status" value="2"/>
</dbReference>
<evidence type="ECO:0000256" key="6">
    <source>
        <dbReference type="SAM" id="SignalP"/>
    </source>
</evidence>
<dbReference type="AlphaFoldDB" id="A0A4Y9SKG6"/>
<dbReference type="GO" id="GO:0004650">
    <property type="term" value="F:polygalacturonase activity"/>
    <property type="evidence" value="ECO:0007669"/>
    <property type="project" value="InterPro"/>
</dbReference>
<dbReference type="GO" id="GO:0030599">
    <property type="term" value="F:pectinesterase activity"/>
    <property type="evidence" value="ECO:0007669"/>
    <property type="project" value="InterPro"/>
</dbReference>
<dbReference type="InterPro" id="IPR012334">
    <property type="entry name" value="Pectin_lyas_fold"/>
</dbReference>
<dbReference type="SUPFAM" id="SSF51126">
    <property type="entry name" value="Pectin lyase-like"/>
    <property type="match status" value="2"/>
</dbReference>
<keyword evidence="8" id="KW-0456">Lyase</keyword>
<keyword evidence="3" id="KW-0063">Aspartyl esterase</keyword>
<dbReference type="InterPro" id="IPR051801">
    <property type="entry name" value="GH28_Enzymes"/>
</dbReference>
<gene>
    <name evidence="8" type="ORF">E4O92_24605</name>
</gene>
<dbReference type="InterPro" id="IPR011050">
    <property type="entry name" value="Pectin_lyase_fold/virulence"/>
</dbReference>
<dbReference type="PROSITE" id="PS00503">
    <property type="entry name" value="PECTINESTERASE_2"/>
    <property type="match status" value="1"/>
</dbReference>
<dbReference type="InterPro" id="IPR000070">
    <property type="entry name" value="Pectinesterase_cat"/>
</dbReference>
<sequence length="888" mass="96936">MKTPVRLLAAAAALAACGGAHAQDTRTVREPTLPPACAVLVADTASAGMNDAARIQSAIDKCPAGRAVYLSPFNEKTAFVSGPLTLKSGVTLVVDAGATLYASTNPALFDRGNNTCGTNDQSGRGCRPFIYAEDTRGSGIMGEGVIDGQGGHRIDGKSESWWQIARRAQKEKTRQNVPRLIEVSKSQDFTMYRITLRNSPNFHAAISRVDGFTAWGVRIDTPHDARNTDGIDPISSRNVTIAHSYIRTGDDNVAIKGGNSGPSENISILHNHFYSGHGMSIGSETNSGVRNVLVEDLSMDGTTSGLRIKSSDTRGGEVKDIVYRDVCLNNVKKPIEIDTHYEQQATPGNLVPQFSDVTFERVHSLTPGLVQFQGYDQERPLRATLRDVVIEGKPTVRVEFARLTNGDGQPAQINRPGVKPLNCDGRFAAFPQEQAPNKRPQLTAQQAKAYEYREVLKYTGPVGNERIDPWDPLADPLAKGEKFKPDYIVDLNAEADNRTTFNSVQATVSEAVSNARAGRRVYIQVKPGVYNELVYVPAAAVPITLYSDAADAAATRITANLQASVTSAAYVQQFGPQFAHAAPSIQAMYDEVKAKPQVTTHGSQIVWVRNHGFQARNITFENAFNKDRGNASGECVAANCPEQSVEAQLNRVRSQAVALRVDGADKAQFENVRLLGFQDTLYINNADEDQTVRSFFNKSYVEGDVDFIFGDSIAYFNECEVKTLSERGSSYAAAPDTSRRARYGFVFNRCRFTNDGAPNAKVGKFYLARQWFHNSRCTPYGAMPVEGYSCKIGDADSAPDGTIRKRTLERVGKMVVMNSTIGSHINKTNPWADWNKNGTIAHRRVQLSSDDYWTNLAKAGLDPATSLGDGPRPSPADIYLGEYNNTIE</sequence>
<dbReference type="Pfam" id="PF00295">
    <property type="entry name" value="Glyco_hydro_28"/>
    <property type="match status" value="1"/>
</dbReference>
<dbReference type="GO" id="GO:0016829">
    <property type="term" value="F:lyase activity"/>
    <property type="evidence" value="ECO:0007669"/>
    <property type="project" value="UniProtKB-KW"/>
</dbReference>
<dbReference type="PANTHER" id="PTHR31339:SF9">
    <property type="entry name" value="PLASMIN AND FIBRONECTIN-BINDING PROTEIN A"/>
    <property type="match status" value="1"/>
</dbReference>
<dbReference type="GO" id="GO:0042545">
    <property type="term" value="P:cell wall modification"/>
    <property type="evidence" value="ECO:0007669"/>
    <property type="project" value="InterPro"/>
</dbReference>
<keyword evidence="2" id="KW-0378">Hydrolase</keyword>
<dbReference type="Proteomes" id="UP000297258">
    <property type="component" value="Unassembled WGS sequence"/>
</dbReference>
<feature type="signal peptide" evidence="6">
    <location>
        <begin position="1"/>
        <end position="22"/>
    </location>
</feature>
<evidence type="ECO:0000313" key="8">
    <source>
        <dbReference type="EMBL" id="TFW27140.1"/>
    </source>
</evidence>
<dbReference type="PROSITE" id="PS51257">
    <property type="entry name" value="PROKAR_LIPOPROTEIN"/>
    <property type="match status" value="1"/>
</dbReference>
<dbReference type="SMART" id="SM00710">
    <property type="entry name" value="PbH1"/>
    <property type="match status" value="5"/>
</dbReference>
<dbReference type="PANTHER" id="PTHR31339">
    <property type="entry name" value="PECTIN LYASE-RELATED"/>
    <property type="match status" value="1"/>
</dbReference>
<keyword evidence="6" id="KW-0732">Signal</keyword>
<dbReference type="EMBL" id="SPUM01000154">
    <property type="protein sequence ID" value="TFW27140.1"/>
    <property type="molecule type" value="Genomic_DNA"/>
</dbReference>
<keyword evidence="4" id="KW-0326">Glycosidase</keyword>
<dbReference type="InterPro" id="IPR000743">
    <property type="entry name" value="Glyco_hydro_28"/>
</dbReference>
<evidence type="ECO:0000256" key="4">
    <source>
        <dbReference type="ARBA" id="ARBA00023295"/>
    </source>
</evidence>
<dbReference type="InterPro" id="IPR033131">
    <property type="entry name" value="Pectinesterase_Asp_AS"/>
</dbReference>
<dbReference type="RefSeq" id="WP_135192281.1">
    <property type="nucleotide sequence ID" value="NZ_SPUM01000154.1"/>
</dbReference>
<feature type="chain" id="PRO_5021284453" evidence="6">
    <location>
        <begin position="23"/>
        <end position="888"/>
    </location>
</feature>
<feature type="active site" evidence="5">
    <location>
        <position position="706"/>
    </location>
</feature>
<evidence type="ECO:0000256" key="5">
    <source>
        <dbReference type="PROSITE-ProRule" id="PRU10040"/>
    </source>
</evidence>
<comment type="similarity">
    <text evidence="1">Belongs to the glycosyl hydrolase 28 family.</text>
</comment>
<protein>
    <submittedName>
        <fullName evidence="8">Pectin lyase fold-containing protein</fullName>
    </submittedName>
</protein>
<dbReference type="PROSITE" id="PS00502">
    <property type="entry name" value="POLYGALACTURONASE"/>
    <property type="match status" value="1"/>
</dbReference>
<name>A0A4Y9SKG6_9BURK</name>
<evidence type="ECO:0000313" key="9">
    <source>
        <dbReference type="Proteomes" id="UP000297258"/>
    </source>
</evidence>
<dbReference type="GO" id="GO:0005975">
    <property type="term" value="P:carbohydrate metabolic process"/>
    <property type="evidence" value="ECO:0007669"/>
    <property type="project" value="InterPro"/>
</dbReference>
<keyword evidence="9" id="KW-1185">Reference proteome</keyword>
<feature type="domain" description="Pectinesterase catalytic" evidence="7">
    <location>
        <begin position="653"/>
        <end position="776"/>
    </location>
</feature>
<proteinExistence type="inferred from homology"/>
<dbReference type="OrthoDB" id="9795222at2"/>
<evidence type="ECO:0000256" key="3">
    <source>
        <dbReference type="ARBA" id="ARBA00023085"/>
    </source>
</evidence>
<dbReference type="InterPro" id="IPR006626">
    <property type="entry name" value="PbH1"/>
</dbReference>
<organism evidence="8 9">
    <name type="scientific">Massilia horti</name>
    <dbReference type="NCBI Taxonomy" id="2562153"/>
    <lineage>
        <taxon>Bacteria</taxon>
        <taxon>Pseudomonadati</taxon>
        <taxon>Pseudomonadota</taxon>
        <taxon>Betaproteobacteria</taxon>
        <taxon>Burkholderiales</taxon>
        <taxon>Oxalobacteraceae</taxon>
        <taxon>Telluria group</taxon>
        <taxon>Massilia</taxon>
    </lineage>
</organism>
<evidence type="ECO:0000256" key="2">
    <source>
        <dbReference type="ARBA" id="ARBA00022801"/>
    </source>
</evidence>
<comment type="caution">
    <text evidence="8">The sequence shown here is derived from an EMBL/GenBank/DDBJ whole genome shotgun (WGS) entry which is preliminary data.</text>
</comment>